<accession>A0A5C1ANM8</accession>
<evidence type="ECO:0000256" key="1">
    <source>
        <dbReference type="ARBA" id="ARBA00011975"/>
    </source>
</evidence>
<dbReference type="GO" id="GO:0032259">
    <property type="term" value="P:methylation"/>
    <property type="evidence" value="ECO:0007669"/>
    <property type="project" value="UniProtKB-KW"/>
</dbReference>
<comment type="catalytic activity">
    <reaction evidence="6">
        <text>a 2'-deoxycytidine in DNA + S-adenosyl-L-methionine = a 5-methyl-2'-deoxycytidine in DNA + S-adenosyl-L-homocysteine + H(+)</text>
        <dbReference type="Rhea" id="RHEA:13681"/>
        <dbReference type="Rhea" id="RHEA-COMP:11369"/>
        <dbReference type="Rhea" id="RHEA-COMP:11370"/>
        <dbReference type="ChEBI" id="CHEBI:15378"/>
        <dbReference type="ChEBI" id="CHEBI:57856"/>
        <dbReference type="ChEBI" id="CHEBI:59789"/>
        <dbReference type="ChEBI" id="CHEBI:85452"/>
        <dbReference type="ChEBI" id="CHEBI:85454"/>
        <dbReference type="EC" id="2.1.1.37"/>
    </reaction>
</comment>
<comment type="similarity">
    <text evidence="7 8">Belongs to the class I-like SAM-binding methyltransferase superfamily. C5-methyltransferase family.</text>
</comment>
<proteinExistence type="inferred from homology"/>
<organism evidence="9 10">
    <name type="scientific">Limnoglobus roseus</name>
    <dbReference type="NCBI Taxonomy" id="2598579"/>
    <lineage>
        <taxon>Bacteria</taxon>
        <taxon>Pseudomonadati</taxon>
        <taxon>Planctomycetota</taxon>
        <taxon>Planctomycetia</taxon>
        <taxon>Gemmatales</taxon>
        <taxon>Gemmataceae</taxon>
        <taxon>Limnoglobus</taxon>
    </lineage>
</organism>
<dbReference type="EMBL" id="CP042425">
    <property type="protein sequence ID" value="QEL19352.1"/>
    <property type="molecule type" value="Genomic_DNA"/>
</dbReference>
<dbReference type="PRINTS" id="PR00105">
    <property type="entry name" value="C5METTRFRASE"/>
</dbReference>
<evidence type="ECO:0000256" key="8">
    <source>
        <dbReference type="RuleBase" id="RU000416"/>
    </source>
</evidence>
<keyword evidence="2 7" id="KW-0489">Methyltransferase</keyword>
<evidence type="ECO:0000256" key="4">
    <source>
        <dbReference type="ARBA" id="ARBA00022691"/>
    </source>
</evidence>
<protein>
    <recommendedName>
        <fullName evidence="1">DNA (cytosine-5-)-methyltransferase</fullName>
        <ecNumber evidence="1">2.1.1.37</ecNumber>
    </recommendedName>
</protein>
<dbReference type="KEGG" id="lrs:PX52LOC_06421"/>
<dbReference type="SUPFAM" id="SSF53335">
    <property type="entry name" value="S-adenosyl-L-methionine-dependent methyltransferases"/>
    <property type="match status" value="1"/>
</dbReference>
<dbReference type="REBASE" id="358129">
    <property type="entry name" value="M.GbaPX52ORF6421P"/>
</dbReference>
<dbReference type="PROSITE" id="PS51679">
    <property type="entry name" value="SAM_MT_C5"/>
    <property type="match status" value="1"/>
</dbReference>
<evidence type="ECO:0000256" key="2">
    <source>
        <dbReference type="ARBA" id="ARBA00022603"/>
    </source>
</evidence>
<name>A0A5C1ANM8_9BACT</name>
<dbReference type="InterPro" id="IPR029063">
    <property type="entry name" value="SAM-dependent_MTases_sf"/>
</dbReference>
<evidence type="ECO:0000256" key="5">
    <source>
        <dbReference type="ARBA" id="ARBA00022747"/>
    </source>
</evidence>
<dbReference type="RefSeq" id="WP_149113751.1">
    <property type="nucleotide sequence ID" value="NZ_CP042425.1"/>
</dbReference>
<reference evidence="10" key="1">
    <citation type="submission" date="2019-08" db="EMBL/GenBank/DDBJ databases">
        <title>Limnoglobus roseus gen. nov., sp. nov., a novel freshwater planctomycete with a giant genome from the family Gemmataceae.</title>
        <authorList>
            <person name="Kulichevskaya I.S."/>
            <person name="Naumoff D.G."/>
            <person name="Miroshnikov K."/>
            <person name="Ivanova A."/>
            <person name="Philippov D.A."/>
            <person name="Hakobyan A."/>
            <person name="Rijpstra I.C."/>
            <person name="Sinninghe Damste J.S."/>
            <person name="Liesack W."/>
            <person name="Dedysh S.N."/>
        </authorList>
    </citation>
    <scope>NUCLEOTIDE SEQUENCE [LARGE SCALE GENOMIC DNA]</scope>
    <source>
        <strain evidence="10">PX52</strain>
    </source>
</reference>
<dbReference type="GO" id="GO:0009307">
    <property type="term" value="P:DNA restriction-modification system"/>
    <property type="evidence" value="ECO:0007669"/>
    <property type="project" value="UniProtKB-KW"/>
</dbReference>
<evidence type="ECO:0000313" key="9">
    <source>
        <dbReference type="EMBL" id="QEL19352.1"/>
    </source>
</evidence>
<dbReference type="Gene3D" id="3.40.50.150">
    <property type="entry name" value="Vaccinia Virus protein VP39"/>
    <property type="match status" value="1"/>
</dbReference>
<dbReference type="Pfam" id="PF00145">
    <property type="entry name" value="DNA_methylase"/>
    <property type="match status" value="1"/>
</dbReference>
<dbReference type="PANTHER" id="PTHR46098">
    <property type="entry name" value="TRNA (CYTOSINE(38)-C(5))-METHYLTRANSFERASE"/>
    <property type="match status" value="1"/>
</dbReference>
<dbReference type="InterPro" id="IPR050750">
    <property type="entry name" value="C5-MTase"/>
</dbReference>
<dbReference type="PANTHER" id="PTHR46098:SF1">
    <property type="entry name" value="TRNA (CYTOSINE(38)-C(5))-METHYLTRANSFERASE"/>
    <property type="match status" value="1"/>
</dbReference>
<evidence type="ECO:0000256" key="3">
    <source>
        <dbReference type="ARBA" id="ARBA00022679"/>
    </source>
</evidence>
<evidence type="ECO:0000256" key="7">
    <source>
        <dbReference type="PROSITE-ProRule" id="PRU01016"/>
    </source>
</evidence>
<dbReference type="InterPro" id="IPR001525">
    <property type="entry name" value="C5_MeTfrase"/>
</dbReference>
<dbReference type="NCBIfam" id="TIGR00675">
    <property type="entry name" value="dcm"/>
    <property type="match status" value="1"/>
</dbReference>
<feature type="active site" evidence="7">
    <location>
        <position position="94"/>
    </location>
</feature>
<sequence length="401" mass="44820">MSLKTKKIPAKRTKTISEKTFSEFFAGIGLVREGLVRTGWRCVYANDISAKKQQAYEARFGVDEHFHLHDITDANAVVTRMPGQPFLATASFPCVDLSLAGNYRGLAGKESSTFFGFIDVVKSLGSRQPQVIMVENVTGLLTSRGGEDFADAVRALSKLGYWLDAFVLDASHFTPQSRPRVFIIAVLSHLKPVEKARAGWLWPPQTLSPLRSAAIMRAKRDIELETGWVEFELPNPPSLQIQLKDVIAVGDDQAWWSEHEVLRHYAMMSDLHRGQVDKIVASKADWTGTIFRRIREGQMRAEVRFDGIAGCLRTPKGGSAKQIVISIRSGRMKMRWMSPAEYAALQGVPDFPLVGSEIQQLWGFADAVCVPAIEWIDQQVLTPLYEQGLKSIKPERKKSFA</sequence>
<keyword evidence="3 7" id="KW-0808">Transferase</keyword>
<keyword evidence="4 7" id="KW-0949">S-adenosyl-L-methionine</keyword>
<evidence type="ECO:0000256" key="6">
    <source>
        <dbReference type="ARBA" id="ARBA00047422"/>
    </source>
</evidence>
<gene>
    <name evidence="9" type="ORF">PX52LOC_06421</name>
</gene>
<keyword evidence="10" id="KW-1185">Reference proteome</keyword>
<dbReference type="GO" id="GO:0003886">
    <property type="term" value="F:DNA (cytosine-5-)-methyltransferase activity"/>
    <property type="evidence" value="ECO:0007669"/>
    <property type="project" value="UniProtKB-EC"/>
</dbReference>
<dbReference type="AlphaFoldDB" id="A0A5C1ANM8"/>
<dbReference type="Proteomes" id="UP000324974">
    <property type="component" value="Chromosome"/>
</dbReference>
<evidence type="ECO:0000313" key="10">
    <source>
        <dbReference type="Proteomes" id="UP000324974"/>
    </source>
</evidence>
<keyword evidence="5" id="KW-0680">Restriction system</keyword>
<dbReference type="OrthoDB" id="9813719at2"/>
<dbReference type="EC" id="2.1.1.37" evidence="1"/>